<dbReference type="OrthoDB" id="9813193at2"/>
<evidence type="ECO:0008006" key="10">
    <source>
        <dbReference type="Google" id="ProtNLM"/>
    </source>
</evidence>
<accession>K0WX48</accession>
<evidence type="ECO:0000256" key="7">
    <source>
        <dbReference type="SAM" id="Phobius"/>
    </source>
</evidence>
<evidence type="ECO:0000256" key="4">
    <source>
        <dbReference type="ARBA" id="ARBA00022692"/>
    </source>
</evidence>
<evidence type="ECO:0000256" key="1">
    <source>
        <dbReference type="ARBA" id="ARBA00004651"/>
    </source>
</evidence>
<evidence type="ECO:0000313" key="9">
    <source>
        <dbReference type="Proteomes" id="UP000006044"/>
    </source>
</evidence>
<feature type="transmembrane region" description="Helical" evidence="7">
    <location>
        <begin position="20"/>
        <end position="41"/>
    </location>
</feature>
<proteinExistence type="inferred from homology"/>
<dbReference type="PANTHER" id="PTHR33452:SF1">
    <property type="entry name" value="INNER MEMBRANE PROTEIN YPHA-RELATED"/>
    <property type="match status" value="1"/>
</dbReference>
<comment type="subcellular location">
    <subcellularLocation>
        <location evidence="1">Cell membrane</location>
        <topology evidence="1">Multi-pass membrane protein</topology>
    </subcellularLocation>
</comment>
<dbReference type="PANTHER" id="PTHR33452">
    <property type="entry name" value="OXIDOREDUCTASE CATD-RELATED"/>
    <property type="match status" value="1"/>
</dbReference>
<dbReference type="InterPro" id="IPR051907">
    <property type="entry name" value="DoxX-like_oxidoreductase"/>
</dbReference>
<dbReference type="GeneID" id="77849407"/>
<dbReference type="STRING" id="742726.HMPREF9448_02203"/>
<name>K0WX48_9BACT</name>
<reference evidence="8 9" key="1">
    <citation type="submission" date="2012-08" db="EMBL/GenBank/DDBJ databases">
        <title>The Genome Sequence of Barnesiella intestinihominis YIT 11860.</title>
        <authorList>
            <consortium name="The Broad Institute Genome Sequencing Platform"/>
            <person name="Earl A."/>
            <person name="Ward D."/>
            <person name="Feldgarden M."/>
            <person name="Gevers D."/>
            <person name="Morotomi M."/>
            <person name="Walker B."/>
            <person name="Young S.K."/>
            <person name="Zeng Q."/>
            <person name="Gargeya S."/>
            <person name="Fitzgerald M."/>
            <person name="Haas B."/>
            <person name="Abouelleil A."/>
            <person name="Alvarado L."/>
            <person name="Arachchi H.M."/>
            <person name="Berlin A.M."/>
            <person name="Chapman S.B."/>
            <person name="Goldberg J."/>
            <person name="Griggs A."/>
            <person name="Gujja S."/>
            <person name="Hansen M."/>
            <person name="Howarth C."/>
            <person name="Imamovic A."/>
            <person name="Larimer J."/>
            <person name="McCowen C."/>
            <person name="Montmayeur A."/>
            <person name="Murphy C."/>
            <person name="Neiman D."/>
            <person name="Pearson M."/>
            <person name="Priest M."/>
            <person name="Roberts A."/>
            <person name="Saif S."/>
            <person name="Shea T."/>
            <person name="Sisk P."/>
            <person name="Sykes S."/>
            <person name="Wortman J."/>
            <person name="Nusbaum C."/>
            <person name="Birren B."/>
        </authorList>
    </citation>
    <scope>NUCLEOTIDE SEQUENCE [LARGE SCALE GENOMIC DNA]</scope>
    <source>
        <strain evidence="8 9">YIT 11860</strain>
    </source>
</reference>
<keyword evidence="6 7" id="KW-0472">Membrane</keyword>
<keyword evidence="3" id="KW-1003">Cell membrane</keyword>
<comment type="similarity">
    <text evidence="2">Belongs to the DoxX family.</text>
</comment>
<evidence type="ECO:0000256" key="2">
    <source>
        <dbReference type="ARBA" id="ARBA00006679"/>
    </source>
</evidence>
<dbReference type="HOGENOM" id="CLU_058421_6_5_10"/>
<evidence type="ECO:0000313" key="8">
    <source>
        <dbReference type="EMBL" id="EJZ62851.1"/>
    </source>
</evidence>
<gene>
    <name evidence="8" type="ORF">HMPREF9448_02203</name>
</gene>
<dbReference type="GO" id="GO:0005886">
    <property type="term" value="C:plasma membrane"/>
    <property type="evidence" value="ECO:0007669"/>
    <property type="project" value="UniProtKB-SubCell"/>
</dbReference>
<feature type="transmembrane region" description="Helical" evidence="7">
    <location>
        <begin position="61"/>
        <end position="81"/>
    </location>
</feature>
<dbReference type="AlphaFoldDB" id="K0WX48"/>
<feature type="transmembrane region" description="Helical" evidence="7">
    <location>
        <begin position="88"/>
        <end position="107"/>
    </location>
</feature>
<dbReference type="eggNOG" id="COG2259">
    <property type="taxonomic scope" value="Bacteria"/>
</dbReference>
<dbReference type="Pfam" id="PF07681">
    <property type="entry name" value="DoxX"/>
    <property type="match status" value="1"/>
</dbReference>
<comment type="caution">
    <text evidence="8">The sequence shown here is derived from an EMBL/GenBank/DDBJ whole genome shotgun (WGS) entry which is preliminary data.</text>
</comment>
<dbReference type="Proteomes" id="UP000006044">
    <property type="component" value="Unassembled WGS sequence"/>
</dbReference>
<keyword evidence="9" id="KW-1185">Reference proteome</keyword>
<evidence type="ECO:0000256" key="6">
    <source>
        <dbReference type="ARBA" id="ARBA00023136"/>
    </source>
</evidence>
<evidence type="ECO:0000256" key="3">
    <source>
        <dbReference type="ARBA" id="ARBA00022475"/>
    </source>
</evidence>
<keyword evidence="5 7" id="KW-1133">Transmembrane helix</keyword>
<dbReference type="InterPro" id="IPR032808">
    <property type="entry name" value="DoxX"/>
</dbReference>
<sequence>MKNFAKTVSRFLLCERLSDWAKLGLRVFIGFMMLTHGIAKIEQFDTLKSTFPATMGMSSELSLILIILVEVGCSSLVLLGFMTRLAVLPLMFSMIIAAFFTFSPISLSTAELPMLYLGIYTFILLAGPGRYSADAFFVKTFHLETSSESMEEV</sequence>
<feature type="transmembrane region" description="Helical" evidence="7">
    <location>
        <begin position="113"/>
        <end position="133"/>
    </location>
</feature>
<keyword evidence="4 7" id="KW-0812">Transmembrane</keyword>
<dbReference type="EMBL" id="ADLE01000015">
    <property type="protein sequence ID" value="EJZ62851.1"/>
    <property type="molecule type" value="Genomic_DNA"/>
</dbReference>
<protein>
    <recommendedName>
        <fullName evidence="10">DoxX family protein</fullName>
    </recommendedName>
</protein>
<dbReference type="RefSeq" id="WP_008862595.1">
    <property type="nucleotide sequence ID" value="NZ_JH815205.1"/>
</dbReference>
<evidence type="ECO:0000256" key="5">
    <source>
        <dbReference type="ARBA" id="ARBA00022989"/>
    </source>
</evidence>
<organism evidence="8 9">
    <name type="scientific">Barnesiella intestinihominis YIT 11860</name>
    <dbReference type="NCBI Taxonomy" id="742726"/>
    <lineage>
        <taxon>Bacteria</taxon>
        <taxon>Pseudomonadati</taxon>
        <taxon>Bacteroidota</taxon>
        <taxon>Bacteroidia</taxon>
        <taxon>Bacteroidales</taxon>
        <taxon>Barnesiellaceae</taxon>
        <taxon>Barnesiella</taxon>
    </lineage>
</organism>